<proteinExistence type="predicted"/>
<keyword evidence="2" id="KW-1185">Reference proteome</keyword>
<dbReference type="AlphaFoldDB" id="A0A8K0CKD8"/>
<sequence length="114" mass="13679">MSMTKKDKENIRRAEKNILRAIMGPKKINENEHQRRTNEKIEEDYSDDIIKRIKEQRSEGNNIAKIKTNWEPAGKPRGCRPRSNWFKKVREELARTGLVHKYRGKRMEKDMQKN</sequence>
<dbReference type="OrthoDB" id="6732572at2759"/>
<evidence type="ECO:0000313" key="2">
    <source>
        <dbReference type="Proteomes" id="UP000801492"/>
    </source>
</evidence>
<reference evidence="1" key="1">
    <citation type="submission" date="2019-08" db="EMBL/GenBank/DDBJ databases">
        <title>The genome of the North American firefly Photinus pyralis.</title>
        <authorList>
            <consortium name="Photinus pyralis genome working group"/>
            <person name="Fallon T.R."/>
            <person name="Sander Lower S.E."/>
            <person name="Weng J.-K."/>
        </authorList>
    </citation>
    <scope>NUCLEOTIDE SEQUENCE</scope>
    <source>
        <strain evidence="1">TRF0915ILg1</strain>
        <tissue evidence="1">Whole body</tissue>
    </source>
</reference>
<organism evidence="1 2">
    <name type="scientific">Ignelater luminosus</name>
    <name type="common">Cucubano</name>
    <name type="synonym">Pyrophorus luminosus</name>
    <dbReference type="NCBI Taxonomy" id="2038154"/>
    <lineage>
        <taxon>Eukaryota</taxon>
        <taxon>Metazoa</taxon>
        <taxon>Ecdysozoa</taxon>
        <taxon>Arthropoda</taxon>
        <taxon>Hexapoda</taxon>
        <taxon>Insecta</taxon>
        <taxon>Pterygota</taxon>
        <taxon>Neoptera</taxon>
        <taxon>Endopterygota</taxon>
        <taxon>Coleoptera</taxon>
        <taxon>Polyphaga</taxon>
        <taxon>Elateriformia</taxon>
        <taxon>Elateroidea</taxon>
        <taxon>Elateridae</taxon>
        <taxon>Agrypninae</taxon>
        <taxon>Pyrophorini</taxon>
        <taxon>Ignelater</taxon>
    </lineage>
</organism>
<dbReference type="Proteomes" id="UP000801492">
    <property type="component" value="Unassembled WGS sequence"/>
</dbReference>
<gene>
    <name evidence="1" type="ORF">ILUMI_20091</name>
</gene>
<accession>A0A8K0CKD8</accession>
<evidence type="ECO:0000313" key="1">
    <source>
        <dbReference type="EMBL" id="KAF2886083.1"/>
    </source>
</evidence>
<protein>
    <submittedName>
        <fullName evidence="1">Uncharacterized protein</fullName>
    </submittedName>
</protein>
<comment type="caution">
    <text evidence="1">The sequence shown here is derived from an EMBL/GenBank/DDBJ whole genome shotgun (WGS) entry which is preliminary data.</text>
</comment>
<dbReference type="EMBL" id="VTPC01088714">
    <property type="protein sequence ID" value="KAF2886083.1"/>
    <property type="molecule type" value="Genomic_DNA"/>
</dbReference>
<name>A0A8K0CKD8_IGNLU</name>